<dbReference type="EMBL" id="RSCK01000035">
    <property type="protein sequence ID" value="RUT10833.1"/>
    <property type="molecule type" value="Genomic_DNA"/>
</dbReference>
<dbReference type="Pfam" id="PF00082">
    <property type="entry name" value="Peptidase_S8"/>
    <property type="match status" value="1"/>
</dbReference>
<dbReference type="SUPFAM" id="SSF49785">
    <property type="entry name" value="Galactose-binding domain-like"/>
    <property type="match status" value="1"/>
</dbReference>
<keyword evidence="1" id="KW-0645">Protease</keyword>
<comment type="similarity">
    <text evidence="4">Belongs to the peptidase S8 family.</text>
</comment>
<evidence type="ECO:0000256" key="3">
    <source>
        <dbReference type="ARBA" id="ARBA00022825"/>
    </source>
</evidence>
<keyword evidence="7" id="KW-1185">Reference proteome</keyword>
<comment type="caution">
    <text evidence="6">The sequence shown here is derived from an EMBL/GenBank/DDBJ whole genome shotgun (WGS) entry which is preliminary data.</text>
</comment>
<dbReference type="InterPro" id="IPR000209">
    <property type="entry name" value="Peptidase_S8/S53_dom"/>
</dbReference>
<gene>
    <name evidence="6" type="ORF">DSM107010_38370</name>
</gene>
<evidence type="ECO:0000313" key="6">
    <source>
        <dbReference type="EMBL" id="RUT10833.1"/>
    </source>
</evidence>
<dbReference type="PROSITE" id="PS51892">
    <property type="entry name" value="SUBTILASE"/>
    <property type="match status" value="1"/>
</dbReference>
<keyword evidence="2" id="KW-0378">Hydrolase</keyword>
<dbReference type="PROSITE" id="PS00138">
    <property type="entry name" value="SUBTILASE_SER"/>
    <property type="match status" value="1"/>
</dbReference>
<proteinExistence type="inferred from homology"/>
<dbReference type="InterPro" id="IPR036852">
    <property type="entry name" value="Peptidase_S8/S53_dom_sf"/>
</dbReference>
<comment type="caution">
    <text evidence="4">Lacks conserved residue(s) required for the propagation of feature annotation.</text>
</comment>
<evidence type="ECO:0000256" key="2">
    <source>
        <dbReference type="ARBA" id="ARBA00022801"/>
    </source>
</evidence>
<evidence type="ECO:0000259" key="5">
    <source>
        <dbReference type="Pfam" id="PF00082"/>
    </source>
</evidence>
<accession>A0AB37UHK0</accession>
<sequence>MKKLVWVTGGICLAAVGLARPVWTQESLSIGVAGIDAQRLHELPYNLIGRKIAIGQVEIGRPGKFGLDKAVSKQPAIAPAGVFLRNGAAKANTNIDPHAQNVASIMISDRKTLAGIAPGARLYSTAVGSVKYAGQPEECLSAQSTANRNSGDVRAINFSFGETLERDPRPEARLDGNSLLTRCLDWSSRVHDVLYVIAGNQGKGGIPIPTDNYNGMNIAFSSRQDGIFRKVDVTNLSAAGGGVKGRLRGREMNLGTRQSISLVAPGNRVYALNPDAKVKEVTGTSFAAPHVTATVALLQEYGDKQIKMASAPISLEKGDKTIASRPPFQGGLGGSTRNWSLDARRHQVMKAVLLNSADKVQDAGDGLRLGMSKTIIDKQNRNWVDSDAYRQPKVSLNSEIGAGQLNAFRAYEQFKAGQWQSWQPVPAMGWNYRQLKANSAEDYVLAAPLKQGSYVAITLVWERLVELRDKNQNGSFDVGEDFRDRGLNNLDLYLLNADSNAAASNICTSTSEVDSIEHIFCPVPTTGSYKIRVQFRQQVNQPSQPYAIAWWTVPAQ</sequence>
<reference evidence="6 7" key="1">
    <citation type="journal article" date="2019" name="Genome Biol. Evol.">
        <title>Day and night: Metabolic profiles and evolutionary relationships of six axenic non-marine cyanobacteria.</title>
        <authorList>
            <person name="Will S.E."/>
            <person name="Henke P."/>
            <person name="Boedeker C."/>
            <person name="Huang S."/>
            <person name="Brinkmann H."/>
            <person name="Rohde M."/>
            <person name="Jarek M."/>
            <person name="Friedl T."/>
            <person name="Seufert S."/>
            <person name="Schumacher M."/>
            <person name="Overmann J."/>
            <person name="Neumann-Schaal M."/>
            <person name="Petersen J."/>
        </authorList>
    </citation>
    <scope>NUCLEOTIDE SEQUENCE [LARGE SCALE GENOMIC DNA]</scope>
    <source>
        <strain evidence="6 7">SAG 39.79</strain>
    </source>
</reference>
<feature type="domain" description="Peptidase S8/S53" evidence="5">
    <location>
        <begin position="90"/>
        <end position="365"/>
    </location>
</feature>
<dbReference type="InterPro" id="IPR008979">
    <property type="entry name" value="Galactose-bd-like_sf"/>
</dbReference>
<dbReference type="Gene3D" id="3.40.50.200">
    <property type="entry name" value="Peptidase S8/S53 domain"/>
    <property type="match status" value="1"/>
</dbReference>
<dbReference type="InterPro" id="IPR023828">
    <property type="entry name" value="Peptidase_S8_Ser-AS"/>
</dbReference>
<evidence type="ECO:0000256" key="1">
    <source>
        <dbReference type="ARBA" id="ARBA00022670"/>
    </source>
</evidence>
<dbReference type="Proteomes" id="UP000282574">
    <property type="component" value="Unassembled WGS sequence"/>
</dbReference>
<organism evidence="6 7">
    <name type="scientific">Chroococcidiopsis cubana SAG 39.79</name>
    <dbReference type="NCBI Taxonomy" id="388085"/>
    <lineage>
        <taxon>Bacteria</taxon>
        <taxon>Bacillati</taxon>
        <taxon>Cyanobacteriota</taxon>
        <taxon>Cyanophyceae</taxon>
        <taxon>Chroococcidiopsidales</taxon>
        <taxon>Chroococcidiopsidaceae</taxon>
        <taxon>Chroococcidiopsis</taxon>
    </lineage>
</organism>
<protein>
    <recommendedName>
        <fullName evidence="5">Peptidase S8/S53 domain-containing protein</fullName>
    </recommendedName>
</protein>
<keyword evidence="3" id="KW-0720">Serine protease</keyword>
<dbReference type="SUPFAM" id="SSF52743">
    <property type="entry name" value="Subtilisin-like"/>
    <property type="match status" value="1"/>
</dbReference>
<dbReference type="AlphaFoldDB" id="A0AB37UHK0"/>
<dbReference type="GO" id="GO:0004252">
    <property type="term" value="F:serine-type endopeptidase activity"/>
    <property type="evidence" value="ECO:0007669"/>
    <property type="project" value="InterPro"/>
</dbReference>
<name>A0AB37UHK0_9CYAN</name>
<dbReference type="GO" id="GO:0006508">
    <property type="term" value="P:proteolysis"/>
    <property type="evidence" value="ECO:0007669"/>
    <property type="project" value="UniProtKB-KW"/>
</dbReference>
<evidence type="ECO:0000313" key="7">
    <source>
        <dbReference type="Proteomes" id="UP000282574"/>
    </source>
</evidence>
<dbReference type="Gene3D" id="2.60.120.380">
    <property type="match status" value="1"/>
</dbReference>
<evidence type="ECO:0000256" key="4">
    <source>
        <dbReference type="PROSITE-ProRule" id="PRU01240"/>
    </source>
</evidence>